<reference evidence="2" key="3">
    <citation type="submission" date="2025-09" db="UniProtKB">
        <authorList>
            <consortium name="Ensembl"/>
        </authorList>
    </citation>
    <scope>IDENTIFICATION</scope>
</reference>
<reference evidence="2" key="2">
    <citation type="submission" date="2025-08" db="UniProtKB">
        <authorList>
            <consortium name="Ensembl"/>
        </authorList>
    </citation>
    <scope>IDENTIFICATION</scope>
</reference>
<evidence type="ECO:0000256" key="1">
    <source>
        <dbReference type="ARBA" id="ARBA00010422"/>
    </source>
</evidence>
<name>A0A803TIF6_ANOCA</name>
<dbReference type="InParanoid" id="A0A803TIF6"/>
<keyword evidence="3" id="KW-1185">Reference proteome</keyword>
<comment type="similarity">
    <text evidence="1">Belongs to the GSK-3-binding protein family.</text>
</comment>
<dbReference type="Ensembl" id="ENSACAT00000046368.1">
    <property type="protein sequence ID" value="ENSACAP00000034996.1"/>
    <property type="gene ID" value="ENSACAG00000040436.1"/>
</dbReference>
<dbReference type="Pfam" id="PF05350">
    <property type="entry name" value="GSK-3_bind"/>
    <property type="match status" value="1"/>
</dbReference>
<evidence type="ECO:0000313" key="2">
    <source>
        <dbReference type="Ensembl" id="ENSACAP00000034996.1"/>
    </source>
</evidence>
<protein>
    <submittedName>
        <fullName evidence="2">Uncharacterized protein</fullName>
    </submittedName>
</protein>
<dbReference type="AlphaFoldDB" id="A0A803TIF6"/>
<sequence>MYTNIRANLKAIKQCIKLKKVCAYVMCRPRNPLCLPVPAAERLLLLSKRHSVAGTGRLKCFLGEHTTYTLFLERECMCSMQAQKACAPASACSRAPPLTLEEALVAVTGRSTCFLGLDAVHALSLERERVCVWRAGLESECLPVLAENLTLEEARGDDPQRLFQQVIFSGNLIKEAVLRLQWMVSMGPTMAGKGLASLDSAALGSIN</sequence>
<dbReference type="Proteomes" id="UP000001646">
    <property type="component" value="Chromosome 4"/>
</dbReference>
<dbReference type="InterPro" id="IPR008014">
    <property type="entry name" value="GSK3-bd"/>
</dbReference>
<proteinExistence type="inferred from homology"/>
<organism evidence="2 3">
    <name type="scientific">Anolis carolinensis</name>
    <name type="common">Green anole</name>
    <name type="synonym">American chameleon</name>
    <dbReference type="NCBI Taxonomy" id="28377"/>
    <lineage>
        <taxon>Eukaryota</taxon>
        <taxon>Metazoa</taxon>
        <taxon>Chordata</taxon>
        <taxon>Craniata</taxon>
        <taxon>Vertebrata</taxon>
        <taxon>Euteleostomi</taxon>
        <taxon>Lepidosauria</taxon>
        <taxon>Squamata</taxon>
        <taxon>Bifurcata</taxon>
        <taxon>Unidentata</taxon>
        <taxon>Episquamata</taxon>
        <taxon>Toxicofera</taxon>
        <taxon>Iguania</taxon>
        <taxon>Dactyloidae</taxon>
        <taxon>Anolis</taxon>
    </lineage>
</organism>
<reference evidence="2 3" key="1">
    <citation type="submission" date="2009-12" db="EMBL/GenBank/DDBJ databases">
        <title>The Genome Sequence of Anolis carolinensis (Green Anole Lizard).</title>
        <authorList>
            <consortium name="The Genome Sequencing Platform"/>
            <person name="Di Palma F."/>
            <person name="Alfoldi J."/>
            <person name="Heiman D."/>
            <person name="Young S."/>
            <person name="Grabherr M."/>
            <person name="Johnson J."/>
            <person name="Lander E.S."/>
            <person name="Lindblad-Toh K."/>
        </authorList>
    </citation>
    <scope>NUCLEOTIDE SEQUENCE [LARGE SCALE GENOMIC DNA]</scope>
    <source>
        <strain evidence="2 3">JBL SC #1</strain>
    </source>
</reference>
<evidence type="ECO:0000313" key="3">
    <source>
        <dbReference type="Proteomes" id="UP000001646"/>
    </source>
</evidence>
<accession>A0A803TIF6</accession>